<dbReference type="Pfam" id="PF19420">
    <property type="entry name" value="DDAH_eukar"/>
    <property type="match status" value="1"/>
</dbReference>
<dbReference type="Proteomes" id="UP000315711">
    <property type="component" value="Unassembled WGS sequence"/>
</dbReference>
<gene>
    <name evidence="1" type="ORF">IQ10_01870</name>
</gene>
<comment type="caution">
    <text evidence="1">The sequence shown here is derived from an EMBL/GenBank/DDBJ whole genome shotgun (WGS) entry which is preliminary data.</text>
</comment>
<dbReference type="GO" id="GO:0019546">
    <property type="term" value="P:L-arginine deiminase pathway"/>
    <property type="evidence" value="ECO:0007669"/>
    <property type="project" value="TreeGrafter"/>
</dbReference>
<accession>A0A562QKB2</accession>
<dbReference type="RefSeq" id="WP_144450179.1">
    <property type="nucleotide sequence ID" value="NZ_VLKZ01000004.1"/>
</dbReference>
<name>A0A562QKB2_9BACI</name>
<proteinExistence type="predicted"/>
<dbReference type="EMBL" id="VLKZ01000004">
    <property type="protein sequence ID" value="TWI57164.1"/>
    <property type="molecule type" value="Genomic_DNA"/>
</dbReference>
<keyword evidence="2" id="KW-1185">Reference proteome</keyword>
<evidence type="ECO:0000313" key="1">
    <source>
        <dbReference type="EMBL" id="TWI57164.1"/>
    </source>
</evidence>
<dbReference type="Gene3D" id="3.75.10.10">
    <property type="entry name" value="L-arginine/glycine Amidinotransferase, Chain A"/>
    <property type="match status" value="1"/>
</dbReference>
<reference evidence="1 2" key="1">
    <citation type="journal article" date="2015" name="Stand. Genomic Sci.">
        <title>Genomic Encyclopedia of Bacterial and Archaeal Type Strains, Phase III: the genomes of soil and plant-associated and newly described type strains.</title>
        <authorList>
            <person name="Whitman W.B."/>
            <person name="Woyke T."/>
            <person name="Klenk H.P."/>
            <person name="Zhou Y."/>
            <person name="Lilburn T.G."/>
            <person name="Beck B.J."/>
            <person name="De Vos P."/>
            <person name="Vandamme P."/>
            <person name="Eisen J.A."/>
            <person name="Garrity G."/>
            <person name="Hugenholtz P."/>
            <person name="Kyrpides N.C."/>
        </authorList>
    </citation>
    <scope>NUCLEOTIDE SEQUENCE [LARGE SCALE GENOMIC DNA]</scope>
    <source>
        <strain evidence="1 2">CGMCC 1.10116</strain>
    </source>
</reference>
<sequence length="283" mass="32338">MSRIMCLTEYAPLEEVVLCEPVHMRIDEAINDIQKHFAEENINQDLATKQHRALVKILRDHNIIVHLLPAHHGFPEQVFTRDIGFTIDETLYVASLKRTIRQGEQQVLKQQLSQKQIPYKTVDLGTIEGGDVIIDNDTVYVGESSRTSRDSVEQLQIAHPDRTFHIIKFDETYLHLDCVFNPVSASVALIYPEAIANESLKILEQCYDLIEVTKEEQFHLATNVLSIGNNNIISLPQNVQANQKLWKAGFTVIETDLSEIIKSGGSFRCITLPIRRKREHNKM</sequence>
<dbReference type="SUPFAM" id="SSF55909">
    <property type="entry name" value="Pentein"/>
    <property type="match status" value="1"/>
</dbReference>
<evidence type="ECO:0000313" key="2">
    <source>
        <dbReference type="Proteomes" id="UP000315711"/>
    </source>
</evidence>
<dbReference type="PANTHER" id="PTHR47271:SF2">
    <property type="entry name" value="ARGININE DEIMINASE"/>
    <property type="match status" value="1"/>
</dbReference>
<dbReference type="GO" id="GO:0016990">
    <property type="term" value="F:arginine deiminase activity"/>
    <property type="evidence" value="ECO:0007669"/>
    <property type="project" value="TreeGrafter"/>
</dbReference>
<dbReference type="PANTHER" id="PTHR47271">
    <property type="entry name" value="ARGININE DEIMINASE"/>
    <property type="match status" value="1"/>
</dbReference>
<dbReference type="AlphaFoldDB" id="A0A562QKB2"/>
<protein>
    <submittedName>
        <fullName evidence="1">N-dimethylarginine dimethylaminohydrolase</fullName>
    </submittedName>
</protein>
<keyword evidence="1" id="KW-0378">Hydrolase</keyword>
<organism evidence="1 2">
    <name type="scientific">Halalkalibacter nanhaiisediminis</name>
    <dbReference type="NCBI Taxonomy" id="688079"/>
    <lineage>
        <taxon>Bacteria</taxon>
        <taxon>Bacillati</taxon>
        <taxon>Bacillota</taxon>
        <taxon>Bacilli</taxon>
        <taxon>Bacillales</taxon>
        <taxon>Bacillaceae</taxon>
        <taxon>Halalkalibacter</taxon>
    </lineage>
</organism>
<dbReference type="OrthoDB" id="9814070at2"/>